<dbReference type="PANTHER" id="PTHR30487:SF0">
    <property type="entry name" value="PREPILIN LEADER PEPTIDASE_N-METHYLTRANSFERASE-RELATED"/>
    <property type="match status" value="1"/>
</dbReference>
<evidence type="ECO:0000256" key="1">
    <source>
        <dbReference type="ARBA" id="ARBA00005801"/>
    </source>
</evidence>
<keyword evidence="2" id="KW-1133">Transmembrane helix</keyword>
<accession>A0ABU2NPF4</accession>
<keyword evidence="4" id="KW-0378">Hydrolase</keyword>
<evidence type="ECO:0000256" key="2">
    <source>
        <dbReference type="SAM" id="Phobius"/>
    </source>
</evidence>
<organism evidence="4 5">
    <name type="scientific">Streptomyces hazeniae</name>
    <dbReference type="NCBI Taxonomy" id="3075538"/>
    <lineage>
        <taxon>Bacteria</taxon>
        <taxon>Bacillati</taxon>
        <taxon>Actinomycetota</taxon>
        <taxon>Actinomycetes</taxon>
        <taxon>Kitasatosporales</taxon>
        <taxon>Streptomycetaceae</taxon>
        <taxon>Streptomyces</taxon>
    </lineage>
</organism>
<evidence type="ECO:0000313" key="4">
    <source>
        <dbReference type="EMBL" id="MDT0377897.1"/>
    </source>
</evidence>
<feature type="transmembrane region" description="Helical" evidence="2">
    <location>
        <begin position="179"/>
        <end position="204"/>
    </location>
</feature>
<feature type="domain" description="Prepilin type IV endopeptidase peptidase" evidence="3">
    <location>
        <begin position="101"/>
        <end position="210"/>
    </location>
</feature>
<dbReference type="Pfam" id="PF01478">
    <property type="entry name" value="Peptidase_A24"/>
    <property type="match status" value="1"/>
</dbReference>
<dbReference type="EC" id="3.4.23.-" evidence="4"/>
<evidence type="ECO:0000313" key="5">
    <source>
        <dbReference type="Proteomes" id="UP001183414"/>
    </source>
</evidence>
<feature type="transmembrane region" description="Helical" evidence="2">
    <location>
        <begin position="150"/>
        <end position="167"/>
    </location>
</feature>
<dbReference type="EMBL" id="JAVREQ010000002">
    <property type="protein sequence ID" value="MDT0377897.1"/>
    <property type="molecule type" value="Genomic_DNA"/>
</dbReference>
<name>A0ABU2NPF4_9ACTN</name>
<gene>
    <name evidence="4" type="ORF">RM572_03800</name>
</gene>
<comment type="similarity">
    <text evidence="1">Belongs to the peptidase A24 family.</text>
</comment>
<dbReference type="Proteomes" id="UP001183414">
    <property type="component" value="Unassembled WGS sequence"/>
</dbReference>
<sequence length="243" mass="24458">MDVAEGLRVLVAAGYGAGAGALLPRPAYRLSVEPGEAWRGRCPDGHPLRGRGGGWLGRARCGVCGTYGRSARAFSAGSALVCAALALVVGPRPELAVWLLGVPVALLLAAVDRAVNRLPDILTMPLAFGTAALLGVAALLPGAGGSWPRALLGGVVLSAAHGVLFLIQPNAMGFGDVKLALPLGLALGWYGWGALLTGAFLGFLSGAVYGTALVLRGRATRSSALAFGPFMVLGTLGGLLLAA</sequence>
<keyword evidence="2" id="KW-0472">Membrane</keyword>
<dbReference type="InterPro" id="IPR000045">
    <property type="entry name" value="Prepilin_IV_endopep_pep"/>
</dbReference>
<comment type="caution">
    <text evidence="4">The sequence shown here is derived from an EMBL/GenBank/DDBJ whole genome shotgun (WGS) entry which is preliminary data.</text>
</comment>
<dbReference type="GO" id="GO:0016787">
    <property type="term" value="F:hydrolase activity"/>
    <property type="evidence" value="ECO:0007669"/>
    <property type="project" value="UniProtKB-KW"/>
</dbReference>
<dbReference type="InterPro" id="IPR050882">
    <property type="entry name" value="Prepilin_peptidase/N-MTase"/>
</dbReference>
<keyword evidence="5" id="KW-1185">Reference proteome</keyword>
<protein>
    <submittedName>
        <fullName evidence="4">A24 family peptidase</fullName>
        <ecNumber evidence="4">3.4.23.-</ecNumber>
    </submittedName>
</protein>
<reference evidence="5" key="1">
    <citation type="submission" date="2023-07" db="EMBL/GenBank/DDBJ databases">
        <title>30 novel species of actinomycetes from the DSMZ collection.</title>
        <authorList>
            <person name="Nouioui I."/>
        </authorList>
    </citation>
    <scope>NUCLEOTIDE SEQUENCE [LARGE SCALE GENOMIC DNA]</scope>
    <source>
        <strain evidence="5">DSM 42041</strain>
    </source>
</reference>
<feature type="transmembrane region" description="Helical" evidence="2">
    <location>
        <begin position="70"/>
        <end position="89"/>
    </location>
</feature>
<feature type="transmembrane region" description="Helical" evidence="2">
    <location>
        <begin position="122"/>
        <end position="144"/>
    </location>
</feature>
<keyword evidence="2" id="KW-0812">Transmembrane</keyword>
<dbReference type="RefSeq" id="WP_311671836.1">
    <property type="nucleotide sequence ID" value="NZ_JAVREQ010000002.1"/>
</dbReference>
<dbReference type="PANTHER" id="PTHR30487">
    <property type="entry name" value="TYPE 4 PREPILIN-LIKE PROTEINS LEADER PEPTIDE-PROCESSING ENZYME"/>
    <property type="match status" value="1"/>
</dbReference>
<proteinExistence type="inferred from homology"/>
<feature type="transmembrane region" description="Helical" evidence="2">
    <location>
        <begin position="95"/>
        <end position="115"/>
    </location>
</feature>
<evidence type="ECO:0000259" key="3">
    <source>
        <dbReference type="Pfam" id="PF01478"/>
    </source>
</evidence>
<feature type="transmembrane region" description="Helical" evidence="2">
    <location>
        <begin position="224"/>
        <end position="242"/>
    </location>
</feature>